<dbReference type="EMBL" id="LAZR01012051">
    <property type="protein sequence ID" value="KKM45502.1"/>
    <property type="molecule type" value="Genomic_DNA"/>
</dbReference>
<evidence type="ECO:0000313" key="1">
    <source>
        <dbReference type="EMBL" id="KKM45502.1"/>
    </source>
</evidence>
<reference evidence="1" key="1">
    <citation type="journal article" date="2015" name="Nature">
        <title>Complex archaea that bridge the gap between prokaryotes and eukaryotes.</title>
        <authorList>
            <person name="Spang A."/>
            <person name="Saw J.H."/>
            <person name="Jorgensen S.L."/>
            <person name="Zaremba-Niedzwiedzka K."/>
            <person name="Martijn J."/>
            <person name="Lind A.E."/>
            <person name="van Eijk R."/>
            <person name="Schleper C."/>
            <person name="Guy L."/>
            <person name="Ettema T.J."/>
        </authorList>
    </citation>
    <scope>NUCLEOTIDE SEQUENCE</scope>
</reference>
<accession>A0A0F9IMM8</accession>
<organism evidence="1">
    <name type="scientific">marine sediment metagenome</name>
    <dbReference type="NCBI Taxonomy" id="412755"/>
    <lineage>
        <taxon>unclassified sequences</taxon>
        <taxon>metagenomes</taxon>
        <taxon>ecological metagenomes</taxon>
    </lineage>
</organism>
<name>A0A0F9IMM8_9ZZZZ</name>
<gene>
    <name evidence="1" type="ORF">LCGC14_1560630</name>
</gene>
<comment type="caution">
    <text evidence="1">The sequence shown here is derived from an EMBL/GenBank/DDBJ whole genome shotgun (WGS) entry which is preliminary data.</text>
</comment>
<dbReference type="AlphaFoldDB" id="A0A0F9IMM8"/>
<proteinExistence type="predicted"/>
<sequence length="123" mass="14195">MIDVTVKNRTCLHCGRPVRGLKNAPEIAIHVLGERRMCNIPIYAEFADMGPSTIIPEERQDNDVFIPSSEKVVLDWLTDSLRVLRINKPNERGERARRYAVTITEMEKVIGYFKTYVFEALEE</sequence>
<protein>
    <submittedName>
        <fullName evidence="1">Uncharacterized protein</fullName>
    </submittedName>
</protein>